<proteinExistence type="predicted"/>
<protein>
    <submittedName>
        <fullName evidence="1">Uncharacterized protein</fullName>
    </submittedName>
</protein>
<dbReference type="EMBL" id="JACSQY010000010">
    <property type="protein sequence ID" value="MBD7909215.1"/>
    <property type="molecule type" value="Genomic_DNA"/>
</dbReference>
<comment type="caution">
    <text evidence="1">The sequence shown here is derived from an EMBL/GenBank/DDBJ whole genome shotgun (WGS) entry which is preliminary data.</text>
</comment>
<evidence type="ECO:0000313" key="2">
    <source>
        <dbReference type="Proteomes" id="UP000659496"/>
    </source>
</evidence>
<sequence>MNCVRLPINSLMWLILCTKRRILSEKCPIPAAICPIPTQIWPIPSSRLSVILNQAKRSQLIPQIR</sequence>
<keyword evidence="2" id="KW-1185">Reference proteome</keyword>
<name>A0ABR8PM16_9BACL</name>
<reference evidence="1 2" key="1">
    <citation type="submission" date="2020-08" db="EMBL/GenBank/DDBJ databases">
        <title>A Genomic Blueprint of the Chicken Gut Microbiome.</title>
        <authorList>
            <person name="Gilroy R."/>
            <person name="Ravi A."/>
            <person name="Getino M."/>
            <person name="Pursley I."/>
            <person name="Horton D.L."/>
            <person name="Alikhan N.-F."/>
            <person name="Baker D."/>
            <person name="Gharbi K."/>
            <person name="Hall N."/>
            <person name="Watson M."/>
            <person name="Adriaenssens E.M."/>
            <person name="Foster-Nyarko E."/>
            <person name="Jarju S."/>
            <person name="Secka A."/>
            <person name="Antonio M."/>
            <person name="Oren A."/>
            <person name="Chaudhuri R."/>
            <person name="La Ragione R.M."/>
            <person name="Hildebrand F."/>
            <person name="Pallen M.J."/>
        </authorList>
    </citation>
    <scope>NUCLEOTIDE SEQUENCE [LARGE SCALE GENOMIC DNA]</scope>
    <source>
        <strain evidence="1 2">Sa3CUA8</strain>
    </source>
</reference>
<organism evidence="1 2">
    <name type="scientific">Sporosarcina gallistercoris</name>
    <dbReference type="NCBI Taxonomy" id="2762245"/>
    <lineage>
        <taxon>Bacteria</taxon>
        <taxon>Bacillati</taxon>
        <taxon>Bacillota</taxon>
        <taxon>Bacilli</taxon>
        <taxon>Bacillales</taxon>
        <taxon>Caryophanaceae</taxon>
        <taxon>Sporosarcina</taxon>
    </lineage>
</organism>
<evidence type="ECO:0000313" key="1">
    <source>
        <dbReference type="EMBL" id="MBD7909215.1"/>
    </source>
</evidence>
<gene>
    <name evidence="1" type="ORF">H9659_12840</name>
</gene>
<dbReference type="Proteomes" id="UP000659496">
    <property type="component" value="Unassembled WGS sequence"/>
</dbReference>
<accession>A0ABR8PM16</accession>